<feature type="transmembrane region" description="Helical" evidence="10">
    <location>
        <begin position="312"/>
        <end position="339"/>
    </location>
</feature>
<proteinExistence type="inferred from homology"/>
<evidence type="ECO:0000313" key="11">
    <source>
        <dbReference type="EMBL" id="GGG15517.1"/>
    </source>
</evidence>
<feature type="transmembrane region" description="Helical" evidence="10">
    <location>
        <begin position="407"/>
        <end position="430"/>
    </location>
</feature>
<dbReference type="InterPro" id="IPR002528">
    <property type="entry name" value="MATE_fam"/>
</dbReference>
<sequence length="440" mass="48883">METKQPLRLFLHYLIPSMIGMLLMAINILVDGLFVSHGVGDRALAGVNIAVPIYSILLSISLWIGMGGATLYSIHMGANESNKANAIFTQAIALAIGIVTIIIGLSLLFERQLAYFFGANDSIYPYVHDYLHLILWFGLVFILENILSIFVRNDGNPLLSTIALVATAVFNIIFNYIFIFHFGWGVKGAAIATIIATFLGILILLVHFFLPKSHLRFTKFTWSNAMMIRIMQIGLPSFIIEGSAAIIVIAYNITFSHFAGEVGITSYAVINYIHAVSLMLFIGVGAALQPITSYHYGAKLFARLHRFVRIGVLTGFIIGVLSFVIGVVANGWIIAMFGIDDPDVIAFTKDGIVLFFSGYLFLGVNMVFAEFYQSVEKTKLATIIIMARSLVLFLPLLYVLPRYFGNHAIWLAFPIAEGLTMIGIFIYVFWRKQKQTTNNF</sequence>
<feature type="transmembrane region" description="Helical" evidence="10">
    <location>
        <begin position="9"/>
        <end position="29"/>
    </location>
</feature>
<feature type="transmembrane region" description="Helical" evidence="10">
    <location>
        <begin position="230"/>
        <end position="251"/>
    </location>
</feature>
<dbReference type="PANTHER" id="PTHR43823:SF4">
    <property type="entry name" value="SPORULATION PROTEIN YKVU"/>
    <property type="match status" value="1"/>
</dbReference>
<comment type="caution">
    <text evidence="11">The sequence shown here is derived from an EMBL/GenBank/DDBJ whole genome shotgun (WGS) entry which is preliminary data.</text>
</comment>
<dbReference type="GO" id="GO:0046677">
    <property type="term" value="P:response to antibiotic"/>
    <property type="evidence" value="ECO:0007669"/>
    <property type="project" value="UniProtKB-KW"/>
</dbReference>
<gene>
    <name evidence="11" type="ORF">GCM10007425_07250</name>
</gene>
<evidence type="ECO:0000256" key="2">
    <source>
        <dbReference type="ARBA" id="ARBA00008417"/>
    </source>
</evidence>
<dbReference type="NCBIfam" id="TIGR00797">
    <property type="entry name" value="matE"/>
    <property type="match status" value="1"/>
</dbReference>
<evidence type="ECO:0000256" key="6">
    <source>
        <dbReference type="ARBA" id="ARBA00022692"/>
    </source>
</evidence>
<evidence type="ECO:0000256" key="5">
    <source>
        <dbReference type="ARBA" id="ARBA00022475"/>
    </source>
</evidence>
<dbReference type="AlphaFoldDB" id="A0A917FZM8"/>
<evidence type="ECO:0000256" key="8">
    <source>
        <dbReference type="ARBA" id="ARBA00023136"/>
    </source>
</evidence>
<keyword evidence="7 10" id="KW-1133">Transmembrane helix</keyword>
<evidence type="ECO:0000256" key="10">
    <source>
        <dbReference type="SAM" id="Phobius"/>
    </source>
</evidence>
<comment type="subcellular location">
    <subcellularLocation>
        <location evidence="1">Cell membrane</location>
        <topology evidence="1">Multi-pass membrane protein</topology>
    </subcellularLocation>
</comment>
<evidence type="ECO:0000256" key="1">
    <source>
        <dbReference type="ARBA" id="ARBA00004651"/>
    </source>
</evidence>
<evidence type="ECO:0000256" key="3">
    <source>
        <dbReference type="ARBA" id="ARBA00022106"/>
    </source>
</evidence>
<feature type="transmembrane region" description="Helical" evidence="10">
    <location>
        <begin position="351"/>
        <end position="368"/>
    </location>
</feature>
<feature type="transmembrane region" description="Helical" evidence="10">
    <location>
        <begin position="129"/>
        <end position="151"/>
    </location>
</feature>
<dbReference type="PIRSF" id="PIRSF006603">
    <property type="entry name" value="DinF"/>
    <property type="match status" value="1"/>
</dbReference>
<dbReference type="Pfam" id="PF01554">
    <property type="entry name" value="MatE"/>
    <property type="match status" value="2"/>
</dbReference>
<feature type="transmembrane region" description="Helical" evidence="10">
    <location>
        <begin position="188"/>
        <end position="210"/>
    </location>
</feature>
<keyword evidence="12" id="KW-1185">Reference proteome</keyword>
<feature type="transmembrane region" description="Helical" evidence="10">
    <location>
        <begin position="158"/>
        <end position="182"/>
    </location>
</feature>
<dbReference type="CDD" id="cd13143">
    <property type="entry name" value="MATE_MepA_like"/>
    <property type="match status" value="1"/>
</dbReference>
<keyword evidence="5" id="KW-1003">Cell membrane</keyword>
<keyword evidence="6 10" id="KW-0812">Transmembrane</keyword>
<dbReference type="EMBL" id="BMJT01000002">
    <property type="protein sequence ID" value="GGG15517.1"/>
    <property type="molecule type" value="Genomic_DNA"/>
</dbReference>
<reference evidence="11" key="1">
    <citation type="journal article" date="2014" name="Int. J. Syst. Evol. Microbiol.">
        <title>Complete genome sequence of Corynebacterium casei LMG S-19264T (=DSM 44701T), isolated from a smear-ripened cheese.</title>
        <authorList>
            <consortium name="US DOE Joint Genome Institute (JGI-PGF)"/>
            <person name="Walter F."/>
            <person name="Albersmeier A."/>
            <person name="Kalinowski J."/>
            <person name="Ruckert C."/>
        </authorList>
    </citation>
    <scope>NUCLEOTIDE SEQUENCE</scope>
    <source>
        <strain evidence="11">CGMCC 1.15760</strain>
    </source>
</reference>
<feature type="transmembrane region" description="Helical" evidence="10">
    <location>
        <begin position="380"/>
        <end position="401"/>
    </location>
</feature>
<keyword evidence="4" id="KW-0813">Transport</keyword>
<feature type="transmembrane region" description="Helical" evidence="10">
    <location>
        <begin position="86"/>
        <end position="109"/>
    </location>
</feature>
<comment type="similarity">
    <text evidence="2">Belongs to the multi antimicrobial extrusion (MATE) (TC 2.A.66.1) family. MepA subfamily.</text>
</comment>
<feature type="transmembrane region" description="Helical" evidence="10">
    <location>
        <begin position="49"/>
        <end position="74"/>
    </location>
</feature>
<dbReference type="PANTHER" id="PTHR43823">
    <property type="entry name" value="SPORULATION PROTEIN YKVU"/>
    <property type="match status" value="1"/>
</dbReference>
<protein>
    <recommendedName>
        <fullName evidence="3">Multidrug export protein MepA</fullName>
    </recommendedName>
</protein>
<evidence type="ECO:0000313" key="12">
    <source>
        <dbReference type="Proteomes" id="UP000616608"/>
    </source>
</evidence>
<accession>A0A917FZM8</accession>
<dbReference type="InterPro" id="IPR051327">
    <property type="entry name" value="MATE_MepA_subfamily"/>
</dbReference>
<keyword evidence="9" id="KW-0046">Antibiotic resistance</keyword>
<dbReference type="Proteomes" id="UP000616608">
    <property type="component" value="Unassembled WGS sequence"/>
</dbReference>
<organism evidence="11 12">
    <name type="scientific">Lysinibacillus alkalisoli</name>
    <dbReference type="NCBI Taxonomy" id="1911548"/>
    <lineage>
        <taxon>Bacteria</taxon>
        <taxon>Bacillati</taxon>
        <taxon>Bacillota</taxon>
        <taxon>Bacilli</taxon>
        <taxon>Bacillales</taxon>
        <taxon>Bacillaceae</taxon>
        <taxon>Lysinibacillus</taxon>
    </lineage>
</organism>
<evidence type="ECO:0000256" key="4">
    <source>
        <dbReference type="ARBA" id="ARBA00022448"/>
    </source>
</evidence>
<dbReference type="RefSeq" id="WP_229704146.1">
    <property type="nucleotide sequence ID" value="NZ_BMJT01000002.1"/>
</dbReference>
<dbReference type="GO" id="GO:0005886">
    <property type="term" value="C:plasma membrane"/>
    <property type="evidence" value="ECO:0007669"/>
    <property type="project" value="UniProtKB-SubCell"/>
</dbReference>
<dbReference type="InterPro" id="IPR048279">
    <property type="entry name" value="MdtK-like"/>
</dbReference>
<name>A0A917FZM8_9BACI</name>
<evidence type="ECO:0000256" key="9">
    <source>
        <dbReference type="ARBA" id="ARBA00023251"/>
    </source>
</evidence>
<dbReference type="InterPro" id="IPR045070">
    <property type="entry name" value="MATE_MepA-like"/>
</dbReference>
<keyword evidence="8 10" id="KW-0472">Membrane</keyword>
<evidence type="ECO:0000256" key="7">
    <source>
        <dbReference type="ARBA" id="ARBA00022989"/>
    </source>
</evidence>
<feature type="transmembrane region" description="Helical" evidence="10">
    <location>
        <begin position="271"/>
        <end position="291"/>
    </location>
</feature>
<dbReference type="GO" id="GO:0015297">
    <property type="term" value="F:antiporter activity"/>
    <property type="evidence" value="ECO:0007669"/>
    <property type="project" value="InterPro"/>
</dbReference>
<dbReference type="GO" id="GO:0042910">
    <property type="term" value="F:xenobiotic transmembrane transporter activity"/>
    <property type="evidence" value="ECO:0007669"/>
    <property type="project" value="InterPro"/>
</dbReference>
<reference evidence="11" key="2">
    <citation type="submission" date="2020-09" db="EMBL/GenBank/DDBJ databases">
        <authorList>
            <person name="Sun Q."/>
            <person name="Zhou Y."/>
        </authorList>
    </citation>
    <scope>NUCLEOTIDE SEQUENCE</scope>
    <source>
        <strain evidence="11">CGMCC 1.15760</strain>
    </source>
</reference>